<proteinExistence type="predicted"/>
<sequence>MKKLENRLVFDAFAIAVETRYPAVGLLAQSDRGSQYASEHYQSLLAKHGIQCSMSRRADCWDNAPMEDFFSRLKKDLCHSVEYRSRDEAKRSSSNISKYSTIKVRFQLVELKFSILPIW</sequence>
<name>A0A8E6F011_9BACT</name>
<dbReference type="EMBL" id="CP074694">
    <property type="protein sequence ID" value="QVL34298.1"/>
    <property type="molecule type" value="Genomic_DNA"/>
</dbReference>
<protein>
    <submittedName>
        <fullName evidence="1">DDE-type integrase/transposase/recombinase</fullName>
    </submittedName>
</protein>
<evidence type="ECO:0000313" key="1">
    <source>
        <dbReference type="EMBL" id="QVL34298.1"/>
    </source>
</evidence>
<dbReference type="InterPro" id="IPR050900">
    <property type="entry name" value="Transposase_IS3/IS150/IS904"/>
</dbReference>
<dbReference type="Proteomes" id="UP000676194">
    <property type="component" value="Chromosome"/>
</dbReference>
<dbReference type="SUPFAM" id="SSF53098">
    <property type="entry name" value="Ribonuclease H-like"/>
    <property type="match status" value="1"/>
</dbReference>
<gene>
    <name evidence="1" type="ORF">KIH39_10435</name>
</gene>
<dbReference type="KEGG" id="tsph:KIH39_10435"/>
<dbReference type="Gene3D" id="3.30.420.10">
    <property type="entry name" value="Ribonuclease H-like superfamily/Ribonuclease H"/>
    <property type="match status" value="1"/>
</dbReference>
<reference evidence="1" key="1">
    <citation type="submission" date="2021-05" db="EMBL/GenBank/DDBJ databases">
        <title>Complete genome sequence of the cellulolytic planctomycete Telmatocola sphagniphila SP2T and characterization of the first cellulase from planctomycetes.</title>
        <authorList>
            <person name="Rakitin A.L."/>
            <person name="Beletsky A.V."/>
            <person name="Naumoff D.G."/>
            <person name="Kulichevskaya I.S."/>
            <person name="Mardanov A.V."/>
            <person name="Ravin N.V."/>
            <person name="Dedysh S.N."/>
        </authorList>
    </citation>
    <scope>NUCLEOTIDE SEQUENCE</scope>
    <source>
        <strain evidence="1">SP2T</strain>
    </source>
</reference>
<dbReference type="GO" id="GO:0003676">
    <property type="term" value="F:nucleic acid binding"/>
    <property type="evidence" value="ECO:0007669"/>
    <property type="project" value="InterPro"/>
</dbReference>
<keyword evidence="2" id="KW-1185">Reference proteome</keyword>
<dbReference type="PANTHER" id="PTHR46889:SF4">
    <property type="entry name" value="TRANSPOSASE INSO FOR INSERTION SEQUENCE ELEMENT IS911B-RELATED"/>
    <property type="match status" value="1"/>
</dbReference>
<dbReference type="InterPro" id="IPR012337">
    <property type="entry name" value="RNaseH-like_sf"/>
</dbReference>
<evidence type="ECO:0000313" key="2">
    <source>
        <dbReference type="Proteomes" id="UP000676194"/>
    </source>
</evidence>
<dbReference type="InterPro" id="IPR036397">
    <property type="entry name" value="RNaseH_sf"/>
</dbReference>
<dbReference type="PANTHER" id="PTHR46889">
    <property type="entry name" value="TRANSPOSASE INSF FOR INSERTION SEQUENCE IS3B-RELATED"/>
    <property type="match status" value="1"/>
</dbReference>
<organism evidence="1 2">
    <name type="scientific">Telmatocola sphagniphila</name>
    <dbReference type="NCBI Taxonomy" id="1123043"/>
    <lineage>
        <taxon>Bacteria</taxon>
        <taxon>Pseudomonadati</taxon>
        <taxon>Planctomycetota</taxon>
        <taxon>Planctomycetia</taxon>
        <taxon>Gemmatales</taxon>
        <taxon>Gemmataceae</taxon>
    </lineage>
</organism>
<dbReference type="AlphaFoldDB" id="A0A8E6F011"/>
<accession>A0A8E6F011</accession>